<protein>
    <submittedName>
        <fullName evidence="2">Uncharacterized protein</fullName>
    </submittedName>
</protein>
<name>A0ABW3MF54_9PSEU</name>
<evidence type="ECO:0000256" key="1">
    <source>
        <dbReference type="SAM" id="Phobius"/>
    </source>
</evidence>
<gene>
    <name evidence="2" type="ORF">ACFQ1S_26060</name>
</gene>
<reference evidence="3" key="1">
    <citation type="journal article" date="2019" name="Int. J. Syst. Evol. Microbiol.">
        <title>The Global Catalogue of Microorganisms (GCM) 10K type strain sequencing project: providing services to taxonomists for standard genome sequencing and annotation.</title>
        <authorList>
            <consortium name="The Broad Institute Genomics Platform"/>
            <consortium name="The Broad Institute Genome Sequencing Center for Infectious Disease"/>
            <person name="Wu L."/>
            <person name="Ma J."/>
        </authorList>
    </citation>
    <scope>NUCLEOTIDE SEQUENCE [LARGE SCALE GENOMIC DNA]</scope>
    <source>
        <strain evidence="3">JCM 31486</strain>
    </source>
</reference>
<dbReference type="Proteomes" id="UP001597045">
    <property type="component" value="Unassembled WGS sequence"/>
</dbReference>
<sequence length="71" mass="8146">MLHLTVPNVTLITQEVADFASGMIIGTLVAMVFRWWAFKKWVFPEANVRTRTNRADRRLRAVSDEEGKRAA</sequence>
<evidence type="ECO:0000313" key="3">
    <source>
        <dbReference type="Proteomes" id="UP001597045"/>
    </source>
</evidence>
<accession>A0ABW3MF54</accession>
<keyword evidence="1" id="KW-1133">Transmembrane helix</keyword>
<keyword evidence="1" id="KW-0812">Transmembrane</keyword>
<keyword evidence="1" id="KW-0472">Membrane</keyword>
<dbReference type="EMBL" id="JBHTIS010001772">
    <property type="protein sequence ID" value="MFD1048747.1"/>
    <property type="molecule type" value="Genomic_DNA"/>
</dbReference>
<keyword evidence="3" id="KW-1185">Reference proteome</keyword>
<proteinExistence type="predicted"/>
<comment type="caution">
    <text evidence="2">The sequence shown here is derived from an EMBL/GenBank/DDBJ whole genome shotgun (WGS) entry which is preliminary data.</text>
</comment>
<organism evidence="2 3">
    <name type="scientific">Kibdelosporangium lantanae</name>
    <dbReference type="NCBI Taxonomy" id="1497396"/>
    <lineage>
        <taxon>Bacteria</taxon>
        <taxon>Bacillati</taxon>
        <taxon>Actinomycetota</taxon>
        <taxon>Actinomycetes</taxon>
        <taxon>Pseudonocardiales</taxon>
        <taxon>Pseudonocardiaceae</taxon>
        <taxon>Kibdelosporangium</taxon>
    </lineage>
</organism>
<feature type="transmembrane region" description="Helical" evidence="1">
    <location>
        <begin position="20"/>
        <end position="37"/>
    </location>
</feature>
<evidence type="ECO:0000313" key="2">
    <source>
        <dbReference type="EMBL" id="MFD1048747.1"/>
    </source>
</evidence>